<keyword evidence="3" id="KW-1185">Reference proteome</keyword>
<proteinExistence type="predicted"/>
<evidence type="ECO:0008006" key="4">
    <source>
        <dbReference type="Google" id="ProtNLM"/>
    </source>
</evidence>
<evidence type="ECO:0000313" key="3">
    <source>
        <dbReference type="Proteomes" id="UP000316181"/>
    </source>
</evidence>
<reference evidence="2 3" key="1">
    <citation type="submission" date="2019-06" db="EMBL/GenBank/DDBJ databases">
        <title>Sequencing the genomes of 1000 actinobacteria strains.</title>
        <authorList>
            <person name="Klenk H.-P."/>
        </authorList>
    </citation>
    <scope>NUCLEOTIDE SEQUENCE [LARGE SCALE GENOMIC DNA]</scope>
    <source>
        <strain evidence="2 3">DSM 10596</strain>
    </source>
</reference>
<dbReference type="AlphaFoldDB" id="A0A542SPH9"/>
<accession>A0A542SPH9</accession>
<keyword evidence="1" id="KW-0732">Signal</keyword>
<organism evidence="2 3">
    <name type="scientific">Rarobacter incanus</name>
    <dbReference type="NCBI Taxonomy" id="153494"/>
    <lineage>
        <taxon>Bacteria</taxon>
        <taxon>Bacillati</taxon>
        <taxon>Actinomycetota</taxon>
        <taxon>Actinomycetes</taxon>
        <taxon>Micrococcales</taxon>
        <taxon>Rarobacteraceae</taxon>
        <taxon>Rarobacter</taxon>
    </lineage>
</organism>
<name>A0A542SPH9_9MICO</name>
<sequence>MRLDTHCPMLTFRKHIVAATAILASIALAGAGAAPASALAPQVLQGGVAPAASVTAQINDSGRQDDAPATLRRAAPSEHKEGQRAFKALVKAGRSGSWKKIRKHTVTKKDAKKVRAFFRSLKRAKRQGAEINGGGDIVFCGTIGQASSCTYLGNVYWRGDPATNEVILEATAVSKTGKVRFRVTTAEGAPQR</sequence>
<gene>
    <name evidence="2" type="ORF">FB389_1142</name>
</gene>
<dbReference type="Proteomes" id="UP000316181">
    <property type="component" value="Unassembled WGS sequence"/>
</dbReference>
<evidence type="ECO:0000313" key="2">
    <source>
        <dbReference type="EMBL" id="TQK76468.1"/>
    </source>
</evidence>
<comment type="caution">
    <text evidence="2">The sequence shown here is derived from an EMBL/GenBank/DDBJ whole genome shotgun (WGS) entry which is preliminary data.</text>
</comment>
<feature type="chain" id="PRO_5038597740" description="Secreted protein" evidence="1">
    <location>
        <begin position="30"/>
        <end position="192"/>
    </location>
</feature>
<dbReference type="EMBL" id="VFNV01000001">
    <property type="protein sequence ID" value="TQK76468.1"/>
    <property type="molecule type" value="Genomic_DNA"/>
</dbReference>
<protein>
    <recommendedName>
        <fullName evidence="4">Secreted protein</fullName>
    </recommendedName>
</protein>
<evidence type="ECO:0000256" key="1">
    <source>
        <dbReference type="SAM" id="SignalP"/>
    </source>
</evidence>
<feature type="signal peptide" evidence="1">
    <location>
        <begin position="1"/>
        <end position="29"/>
    </location>
</feature>